<dbReference type="PANTHER" id="PTHR43867:SF2">
    <property type="entry name" value="CELLULOSE SYNTHASE CATALYTIC SUBUNIT A [UDP-FORMING]"/>
    <property type="match status" value="1"/>
</dbReference>
<comment type="caution">
    <text evidence="6">The sequence shown here is derived from an EMBL/GenBank/DDBJ whole genome shotgun (WGS) entry which is preliminary data.</text>
</comment>
<comment type="subcellular location">
    <subcellularLocation>
        <location evidence="1">Membrane</location>
        <topology evidence="1">Multi-pass membrane protein</topology>
    </subcellularLocation>
</comment>
<keyword evidence="2" id="KW-0328">Glycosyltransferase</keyword>
<feature type="transmembrane region" description="Helical" evidence="5">
    <location>
        <begin position="538"/>
        <end position="560"/>
    </location>
</feature>
<evidence type="ECO:0000256" key="5">
    <source>
        <dbReference type="SAM" id="Phobius"/>
    </source>
</evidence>
<keyword evidence="3" id="KW-0808">Transferase</keyword>
<evidence type="ECO:0000256" key="4">
    <source>
        <dbReference type="ARBA" id="ARBA00022989"/>
    </source>
</evidence>
<feature type="transmembrane region" description="Helical" evidence="5">
    <location>
        <begin position="137"/>
        <end position="160"/>
    </location>
</feature>
<feature type="transmembrane region" description="Helical" evidence="5">
    <location>
        <begin position="515"/>
        <end position="532"/>
    </location>
</feature>
<feature type="transmembrane region" description="Helical" evidence="5">
    <location>
        <begin position="110"/>
        <end position="131"/>
    </location>
</feature>
<evidence type="ECO:0000256" key="3">
    <source>
        <dbReference type="ARBA" id="ARBA00022679"/>
    </source>
</evidence>
<proteinExistence type="predicted"/>
<dbReference type="AlphaFoldDB" id="A0A2J0U310"/>
<sequence length="690" mass="75374">MLSKDVSFDSVISSTLHRDPSGTYSKMDARSKAQYHEAIRRLSVVARTSERAVADMAVALAEGNLSDSELERRHAGYYLLCEGQTELLGSLDAKGDPASFWRRMSIAGKLSVYCGAISVVSALYVAALLAGQLQSGLSVGIAVMGLCGLIAASHTGVQWVNQVARVLRGPQRLPRLDYSKGIPSESRTVIAVPSLLSSKEAMDELVADLEIAYRGNNDHNVSFCLLTDFMESRHESDVDDERLLSHAVTAIEALSMKLGGRIALLHRARQWNASEGVWVGWERKRGKLEDFNSFIMGRVGLDHYQTVAGDTEALAGIKYVITLDDDLGLQAGQASEMASAMAHPLNAARLSEDGRSVRRGYGLLQPSLYALSRRPRPTRYEHLYGTIVISANSSGIKANAYQDLFGQSSFCGKGIYDVAVFDTVLHGTFPQNLILSHDMLEGSFVRCGSITDIEMPEEFPATYSSNIKRRHRWMRGDWQTSSMILPKHRDGTGVLRQNAIPLFGRYLIADNVRRILAPMALFAALTLGIFVAPRPVLWTLGMLGTLLLPVASSIVLHVYLNGRRTNLSLVSSLLAKWLFTTSLNICFLAYEFVVTADAALRSSFRMLVSKRKLLEWTPQSVVNARPDPGVLANIRLMISSPLLAAALAATAVAYRPAAAAPAIALATVWTVAPLIAWWLGQPSRARGIAK</sequence>
<dbReference type="GO" id="GO:0005886">
    <property type="term" value="C:plasma membrane"/>
    <property type="evidence" value="ECO:0007669"/>
    <property type="project" value="TreeGrafter"/>
</dbReference>
<feature type="transmembrane region" description="Helical" evidence="5">
    <location>
        <begin position="634"/>
        <end position="654"/>
    </location>
</feature>
<protein>
    <submittedName>
        <fullName evidence="6">Uncharacterized protein</fullName>
    </submittedName>
</protein>
<feature type="transmembrane region" description="Helical" evidence="5">
    <location>
        <begin position="660"/>
        <end position="680"/>
    </location>
</feature>
<organism evidence="6 7">
    <name type="scientific">Stenotrophomonas maltophilia</name>
    <name type="common">Pseudomonas maltophilia</name>
    <name type="synonym">Xanthomonas maltophilia</name>
    <dbReference type="NCBI Taxonomy" id="40324"/>
    <lineage>
        <taxon>Bacteria</taxon>
        <taxon>Pseudomonadati</taxon>
        <taxon>Pseudomonadota</taxon>
        <taxon>Gammaproteobacteria</taxon>
        <taxon>Lysobacterales</taxon>
        <taxon>Lysobacteraceae</taxon>
        <taxon>Stenotrophomonas</taxon>
        <taxon>Stenotrophomonas maltophilia group</taxon>
    </lineage>
</organism>
<dbReference type="OrthoDB" id="9769991at2"/>
<keyword evidence="5" id="KW-0812">Transmembrane</keyword>
<evidence type="ECO:0000313" key="6">
    <source>
        <dbReference type="EMBL" id="PJL22945.1"/>
    </source>
</evidence>
<reference evidence="6 7" key="1">
    <citation type="journal article" date="2017" name="Front. Microbiol.">
        <title>Double-Face Meets the Bacterial World: The Opportunistic Pathogen Stenotrophomonas maltophilia.</title>
        <authorList>
            <person name="Lira F."/>
            <person name="Berg G."/>
            <person name="Martinez J.L."/>
        </authorList>
    </citation>
    <scope>NUCLEOTIDE SEQUENCE [LARGE SCALE GENOMIC DNA]</scope>
    <source>
        <strain evidence="6 7">EA1</strain>
    </source>
</reference>
<dbReference type="RefSeq" id="WP_100442425.1">
    <property type="nucleotide sequence ID" value="NZ_CBCPIZ010000053.1"/>
</dbReference>
<dbReference type="GO" id="GO:0016758">
    <property type="term" value="F:hexosyltransferase activity"/>
    <property type="evidence" value="ECO:0007669"/>
    <property type="project" value="TreeGrafter"/>
</dbReference>
<dbReference type="EMBL" id="NEQV01000011">
    <property type="protein sequence ID" value="PJL22945.1"/>
    <property type="molecule type" value="Genomic_DNA"/>
</dbReference>
<evidence type="ECO:0000256" key="1">
    <source>
        <dbReference type="ARBA" id="ARBA00004141"/>
    </source>
</evidence>
<dbReference type="Proteomes" id="UP000230167">
    <property type="component" value="Unassembled WGS sequence"/>
</dbReference>
<accession>A0A2J0U310</accession>
<evidence type="ECO:0000313" key="7">
    <source>
        <dbReference type="Proteomes" id="UP000230167"/>
    </source>
</evidence>
<evidence type="ECO:0000256" key="2">
    <source>
        <dbReference type="ARBA" id="ARBA00022676"/>
    </source>
</evidence>
<keyword evidence="5" id="KW-0472">Membrane</keyword>
<name>A0A2J0U310_STEMA</name>
<keyword evidence="4 5" id="KW-1133">Transmembrane helix</keyword>
<dbReference type="PANTHER" id="PTHR43867">
    <property type="entry name" value="CELLULOSE SYNTHASE CATALYTIC SUBUNIT A [UDP-FORMING]"/>
    <property type="match status" value="1"/>
</dbReference>
<dbReference type="InterPro" id="IPR050321">
    <property type="entry name" value="Glycosyltr_2/OpgH_subfam"/>
</dbReference>
<gene>
    <name evidence="6" type="ORF">B9Y64_21685</name>
</gene>